<evidence type="ECO:0000313" key="4">
    <source>
        <dbReference type="Proteomes" id="UP001161017"/>
    </source>
</evidence>
<sequence length="232" mass="25631">MQILPIVHNLEQDGAAEFRFVQGTHKVPAPQGYTEYFGPPPHYSFCTDFNVEDLERTGLSQDSEQIGDTPEATMRNLFSIEMVAVNKEGYMHDMNWLNKLLDAEGPFDAVLGFSLGAAVAATLLIDNIRRSRDSGVPSMFKMAIFMCGSPPFDLEHSGLLLADTAGQVLQLPTVHVIGSADPLIDFALALYNLCDQDVAEIFDHGRGHQLIWEKRAVEDLCSLLRKKFSAAS</sequence>
<dbReference type="GO" id="GO:0005737">
    <property type="term" value="C:cytoplasm"/>
    <property type="evidence" value="ECO:0007669"/>
    <property type="project" value="TreeGrafter"/>
</dbReference>
<dbReference type="GO" id="GO:0016787">
    <property type="term" value="F:hydrolase activity"/>
    <property type="evidence" value="ECO:0007669"/>
    <property type="project" value="UniProtKB-KW"/>
</dbReference>
<accession>A0AA43QGM8</accession>
<keyword evidence="4" id="KW-1185">Reference proteome</keyword>
<keyword evidence="1" id="KW-0378">Hydrolase</keyword>
<organism evidence="3 4">
    <name type="scientific">Ramalina farinacea</name>
    <dbReference type="NCBI Taxonomy" id="258253"/>
    <lineage>
        <taxon>Eukaryota</taxon>
        <taxon>Fungi</taxon>
        <taxon>Dikarya</taxon>
        <taxon>Ascomycota</taxon>
        <taxon>Pezizomycotina</taxon>
        <taxon>Lecanoromycetes</taxon>
        <taxon>OSLEUM clade</taxon>
        <taxon>Lecanoromycetidae</taxon>
        <taxon>Lecanorales</taxon>
        <taxon>Lecanorineae</taxon>
        <taxon>Ramalinaceae</taxon>
        <taxon>Ramalina</taxon>
    </lineage>
</organism>
<dbReference type="GO" id="GO:0019748">
    <property type="term" value="P:secondary metabolic process"/>
    <property type="evidence" value="ECO:0007669"/>
    <property type="project" value="TreeGrafter"/>
</dbReference>
<dbReference type="PANTHER" id="PTHR48070:SF4">
    <property type="entry name" value="ESTERASE ALNB"/>
    <property type="match status" value="1"/>
</dbReference>
<dbReference type="Pfam" id="PF03959">
    <property type="entry name" value="FSH1"/>
    <property type="match status" value="1"/>
</dbReference>
<proteinExistence type="predicted"/>
<dbReference type="EMBL" id="JAPUFD010000003">
    <property type="protein sequence ID" value="MDI1486178.1"/>
    <property type="molecule type" value="Genomic_DNA"/>
</dbReference>
<gene>
    <name evidence="3" type="ORF">OHK93_005404</name>
</gene>
<dbReference type="GO" id="GO:0005634">
    <property type="term" value="C:nucleus"/>
    <property type="evidence" value="ECO:0007669"/>
    <property type="project" value="TreeGrafter"/>
</dbReference>
<feature type="domain" description="Serine hydrolase" evidence="2">
    <location>
        <begin position="84"/>
        <end position="209"/>
    </location>
</feature>
<evidence type="ECO:0000256" key="1">
    <source>
        <dbReference type="ARBA" id="ARBA00022801"/>
    </source>
</evidence>
<dbReference type="PANTHER" id="PTHR48070">
    <property type="entry name" value="ESTERASE OVCA2"/>
    <property type="match status" value="1"/>
</dbReference>
<dbReference type="InterPro" id="IPR005645">
    <property type="entry name" value="FSH-like_dom"/>
</dbReference>
<dbReference type="InterPro" id="IPR029058">
    <property type="entry name" value="AB_hydrolase_fold"/>
</dbReference>
<dbReference type="InterPro" id="IPR050593">
    <property type="entry name" value="LovG"/>
</dbReference>
<protein>
    <recommendedName>
        <fullName evidence="2">Serine hydrolase domain-containing protein</fullName>
    </recommendedName>
</protein>
<dbReference type="SUPFAM" id="SSF53474">
    <property type="entry name" value="alpha/beta-Hydrolases"/>
    <property type="match status" value="1"/>
</dbReference>
<dbReference type="AlphaFoldDB" id="A0AA43QGM8"/>
<dbReference type="Proteomes" id="UP001161017">
    <property type="component" value="Unassembled WGS sequence"/>
</dbReference>
<evidence type="ECO:0000313" key="3">
    <source>
        <dbReference type="EMBL" id="MDI1486178.1"/>
    </source>
</evidence>
<dbReference type="Gene3D" id="3.40.50.1820">
    <property type="entry name" value="alpha/beta hydrolase"/>
    <property type="match status" value="1"/>
</dbReference>
<name>A0AA43QGM8_9LECA</name>
<comment type="caution">
    <text evidence="3">The sequence shown here is derived from an EMBL/GenBank/DDBJ whole genome shotgun (WGS) entry which is preliminary data.</text>
</comment>
<reference evidence="3" key="1">
    <citation type="journal article" date="2023" name="Genome Biol. Evol.">
        <title>First Whole Genome Sequence and Flow Cytometry Genome Size Data for the Lichen-Forming Fungus Ramalina farinacea (Ascomycota).</title>
        <authorList>
            <person name="Llewellyn T."/>
            <person name="Mian S."/>
            <person name="Hill R."/>
            <person name="Leitch I.J."/>
            <person name="Gaya E."/>
        </authorList>
    </citation>
    <scope>NUCLEOTIDE SEQUENCE</scope>
    <source>
        <strain evidence="3">LIQ254RAFAR</strain>
    </source>
</reference>
<evidence type="ECO:0000259" key="2">
    <source>
        <dbReference type="Pfam" id="PF03959"/>
    </source>
</evidence>